<dbReference type="Proteomes" id="UP001303211">
    <property type="component" value="Chromosome"/>
</dbReference>
<reference evidence="6 7" key="1">
    <citation type="submission" date="2023-03" db="EMBL/GenBank/DDBJ databases">
        <title>Diaphorobacter basophil sp. nov., isolated from a sewage-treatment plant.</title>
        <authorList>
            <person name="Yang K."/>
        </authorList>
    </citation>
    <scope>NUCLEOTIDE SEQUENCE [LARGE SCALE GENOMIC DNA]</scope>
    <source>
        <strain evidence="6 7">Y-1</strain>
    </source>
</reference>
<dbReference type="SUPFAM" id="SSF53383">
    <property type="entry name" value="PLP-dependent transferases"/>
    <property type="match status" value="1"/>
</dbReference>
<protein>
    <submittedName>
        <fullName evidence="6">PLP-dependent aminotransferase family protein</fullName>
    </submittedName>
</protein>
<dbReference type="Gene3D" id="3.40.640.10">
    <property type="entry name" value="Type I PLP-dependent aspartate aminotransferase-like (Major domain)"/>
    <property type="match status" value="1"/>
</dbReference>
<comment type="cofactor">
    <cofactor evidence="1">
        <name>pyridoxal 5'-phosphate</name>
        <dbReference type="ChEBI" id="CHEBI:597326"/>
    </cofactor>
</comment>
<evidence type="ECO:0000256" key="3">
    <source>
        <dbReference type="ARBA" id="ARBA00022679"/>
    </source>
</evidence>
<keyword evidence="7" id="KW-1185">Reference proteome</keyword>
<dbReference type="InterPro" id="IPR015421">
    <property type="entry name" value="PyrdxlP-dep_Trfase_major"/>
</dbReference>
<keyword evidence="4" id="KW-0663">Pyridoxal phosphate</keyword>
<dbReference type="InterPro" id="IPR015422">
    <property type="entry name" value="PyrdxlP-dep_Trfase_small"/>
</dbReference>
<evidence type="ECO:0000313" key="6">
    <source>
        <dbReference type="EMBL" id="WOO34489.1"/>
    </source>
</evidence>
<gene>
    <name evidence="6" type="ORF">P4826_19160</name>
</gene>
<dbReference type="Pfam" id="PF00155">
    <property type="entry name" value="Aminotran_1_2"/>
    <property type="match status" value="1"/>
</dbReference>
<name>A0ABZ0JB77_9BURK</name>
<dbReference type="Gene3D" id="3.90.1150.10">
    <property type="entry name" value="Aspartate Aminotransferase, domain 1"/>
    <property type="match status" value="1"/>
</dbReference>
<dbReference type="InterPro" id="IPR050859">
    <property type="entry name" value="Class-I_PLP-dep_aminotransf"/>
</dbReference>
<dbReference type="PANTHER" id="PTHR42790">
    <property type="entry name" value="AMINOTRANSFERASE"/>
    <property type="match status" value="1"/>
</dbReference>
<evidence type="ECO:0000256" key="4">
    <source>
        <dbReference type="ARBA" id="ARBA00022898"/>
    </source>
</evidence>
<dbReference type="RefSeq" id="WP_317703805.1">
    <property type="nucleotide sequence ID" value="NZ_CP136921.1"/>
</dbReference>
<evidence type="ECO:0000256" key="2">
    <source>
        <dbReference type="ARBA" id="ARBA00022576"/>
    </source>
</evidence>
<keyword evidence="2 6" id="KW-0032">Aminotransferase</keyword>
<feature type="domain" description="Aminotransferase class I/classII large" evidence="5">
    <location>
        <begin position="46"/>
        <end position="392"/>
    </location>
</feature>
<dbReference type="PANTHER" id="PTHR42790:SF19">
    <property type="entry name" value="KYNURENINE_ALPHA-AMINOADIPATE AMINOTRANSFERASE, MITOCHONDRIAL"/>
    <property type="match status" value="1"/>
</dbReference>
<dbReference type="GO" id="GO:0008483">
    <property type="term" value="F:transaminase activity"/>
    <property type="evidence" value="ECO:0007669"/>
    <property type="project" value="UniProtKB-KW"/>
</dbReference>
<evidence type="ECO:0000313" key="7">
    <source>
        <dbReference type="Proteomes" id="UP001303211"/>
    </source>
</evidence>
<accession>A0ABZ0JB77</accession>
<dbReference type="EMBL" id="CP136921">
    <property type="protein sequence ID" value="WOO34489.1"/>
    <property type="molecule type" value="Genomic_DNA"/>
</dbReference>
<dbReference type="InterPro" id="IPR015424">
    <property type="entry name" value="PyrdxlP-dep_Trfase"/>
</dbReference>
<keyword evidence="3" id="KW-0808">Transferase</keyword>
<dbReference type="InterPro" id="IPR004839">
    <property type="entry name" value="Aminotransferase_I/II_large"/>
</dbReference>
<organism evidence="6 7">
    <name type="scientific">Diaphorobacter limosus</name>
    <dbReference type="NCBI Taxonomy" id="3036128"/>
    <lineage>
        <taxon>Bacteria</taxon>
        <taxon>Pseudomonadati</taxon>
        <taxon>Pseudomonadota</taxon>
        <taxon>Betaproteobacteria</taxon>
        <taxon>Burkholderiales</taxon>
        <taxon>Comamonadaceae</taxon>
        <taxon>Diaphorobacter</taxon>
    </lineage>
</organism>
<evidence type="ECO:0000256" key="1">
    <source>
        <dbReference type="ARBA" id="ARBA00001933"/>
    </source>
</evidence>
<dbReference type="CDD" id="cd00609">
    <property type="entry name" value="AAT_like"/>
    <property type="match status" value="1"/>
</dbReference>
<evidence type="ECO:0000259" key="5">
    <source>
        <dbReference type="Pfam" id="PF00155"/>
    </source>
</evidence>
<proteinExistence type="predicted"/>
<sequence>MAFADRLNNVETSAIRELFKLLGKPGIISFAGGFPDSAMFDVEGISAASQRALAEEPGAALQYGATEGYQPLREQLAAFMAAKGASDVAPEQLIVTTGSQQALDLLGKTLINPGDKVIVEGPTFLATIQCFRLYGAELISAPIDGDGVKTDELERLIAEHRPKFVYLIPTFGNPSGAMLSLERRKKVLELAVKYQTLVVEDDPYGDLYFGAAPPPSLLALSAQVPGSRDWLAHCGSLSKVLSPGLRVGWLMAPPELLAKATMCKQFSDAHTSTFAQATAAQYLKVGRMPATLAHVRAVYAERAQAMSDALRAQLGAAVDFVQPQGGLFVWARLTGAGGAVQDGNLLAQRAIAKGVAFVPGAPFFCANPDPATLRLSFATADVAKIREGVAHLGQALAQP</sequence>